<dbReference type="Proteomes" id="UP000596092">
    <property type="component" value="Chromosome"/>
</dbReference>
<dbReference type="EMBL" id="CP054140">
    <property type="protein sequence ID" value="QQG65877.1"/>
    <property type="molecule type" value="Genomic_DNA"/>
</dbReference>
<sequence>MAITVTYTILFEVKILHHYLLNNGLKNFTSMSAAEQAELMLLYDISDIFQITPSVQTQKDLTRHQCLFKQTATGFLVGLKTEKAMDPSQPDIPFHSLDNDLIFTFNIHIKDYNLLNYTALPLTGNTGQVYLFSNLATTPGKLFPSLCSLPGTFSPGRTYMPGDTLIDNPAAPTRLFTAKVKTTAAPTSSSDWLAEQQSNGLPMSYANAHDRYRLVRQRLLYTVTTADLEPDIVVQTATGTTVDVRTDVLPGEFRTIQLDLRGLPEGLYQLRAESADQSYQDQQSFYLLHGQETPFAILQLAVHSNSAAYNMLNPQGHVLNPVYELRLKNRATHWRYIGKSFNASSVTADPMPLTRFGFIDNISVPDSNGVQVDDLPNPEVTMIRAEALTVETENKFYSEIHIH</sequence>
<dbReference type="KEGG" id="dog:HP555_08355"/>
<organism evidence="1 2">
    <name type="scientific">Desulfobulbus oligotrophicus</name>
    <dbReference type="NCBI Taxonomy" id="1909699"/>
    <lineage>
        <taxon>Bacteria</taxon>
        <taxon>Pseudomonadati</taxon>
        <taxon>Thermodesulfobacteriota</taxon>
        <taxon>Desulfobulbia</taxon>
        <taxon>Desulfobulbales</taxon>
        <taxon>Desulfobulbaceae</taxon>
        <taxon>Desulfobulbus</taxon>
    </lineage>
</organism>
<accession>A0A7T5VDG5</accession>
<dbReference type="RefSeq" id="WP_199261459.1">
    <property type="nucleotide sequence ID" value="NZ_CP054140.1"/>
</dbReference>
<proteinExistence type="predicted"/>
<name>A0A7T5VDG5_9BACT</name>
<evidence type="ECO:0000313" key="2">
    <source>
        <dbReference type="Proteomes" id="UP000596092"/>
    </source>
</evidence>
<keyword evidence="2" id="KW-1185">Reference proteome</keyword>
<reference evidence="1 2" key="1">
    <citation type="submission" date="2020-05" db="EMBL/GenBank/DDBJ databases">
        <title>Complete genome of Desulfobulbus oligotrophicus.</title>
        <authorList>
            <person name="Podar M."/>
        </authorList>
    </citation>
    <scope>NUCLEOTIDE SEQUENCE [LARGE SCALE GENOMIC DNA]</scope>
    <source>
        <strain evidence="1 2">Prop6</strain>
    </source>
</reference>
<gene>
    <name evidence="1" type="ORF">HP555_08355</name>
</gene>
<dbReference type="AlphaFoldDB" id="A0A7T5VDG5"/>
<evidence type="ECO:0000313" key="1">
    <source>
        <dbReference type="EMBL" id="QQG65877.1"/>
    </source>
</evidence>
<protein>
    <submittedName>
        <fullName evidence="1">Uncharacterized protein</fullName>
    </submittedName>
</protein>